<reference evidence="2 3" key="1">
    <citation type="journal article" date="2011" name="Proc. Natl. Acad. Sci. U.S.A.">
        <title>Comparative genomics of xylose-fermenting fungi for enhanced biofuel production.</title>
        <authorList>
            <person name="Wohlbach D.J."/>
            <person name="Kuo A."/>
            <person name="Sato T.K."/>
            <person name="Potts K.M."/>
            <person name="Salamov A.A."/>
            <person name="LaButti K.M."/>
            <person name="Sun H."/>
            <person name="Clum A."/>
            <person name="Pangilinan J.L."/>
            <person name="Lindquist E.A."/>
            <person name="Lucas S."/>
            <person name="Lapidus A."/>
            <person name="Jin M."/>
            <person name="Gunawan C."/>
            <person name="Balan V."/>
            <person name="Dale B.E."/>
            <person name="Jeffries T.W."/>
            <person name="Zinkel R."/>
            <person name="Barry K.W."/>
            <person name="Grigoriev I.V."/>
            <person name="Gasch A.P."/>
        </authorList>
    </citation>
    <scope>NUCLEOTIDE SEQUENCE [LARGE SCALE GENOMIC DNA]</scope>
    <source>
        <strain evidence="3">ATCC 10573 / BCRC 21748 / CBS 615 / JCM 9827 / NBRC 10315 / NRRL Y-1498 / VKM Y-70</strain>
    </source>
</reference>
<dbReference type="InterPro" id="IPR024297">
    <property type="entry name" value="Pho86"/>
</dbReference>
<feature type="transmembrane region" description="Helical" evidence="1">
    <location>
        <begin position="100"/>
        <end position="123"/>
    </location>
</feature>
<keyword evidence="1" id="KW-1133">Transmembrane helix</keyword>
<accession>G3BD68</accession>
<keyword evidence="3" id="KW-1185">Reference proteome</keyword>
<dbReference type="Proteomes" id="UP000000707">
    <property type="component" value="Unassembled WGS sequence"/>
</dbReference>
<keyword evidence="1" id="KW-0472">Membrane</keyword>
<feature type="transmembrane region" description="Helical" evidence="1">
    <location>
        <begin position="59"/>
        <end position="79"/>
    </location>
</feature>
<dbReference type="HOGENOM" id="CLU_076919_0_0_1"/>
<dbReference type="eggNOG" id="ENOG502QSU5">
    <property type="taxonomic scope" value="Eukaryota"/>
</dbReference>
<name>G3BD68_CANTC</name>
<proteinExistence type="predicted"/>
<dbReference type="AlphaFoldDB" id="G3BD68"/>
<keyword evidence="1" id="KW-0812">Transmembrane</keyword>
<evidence type="ECO:0000313" key="2">
    <source>
        <dbReference type="EMBL" id="EGV60253.1"/>
    </source>
</evidence>
<evidence type="ECO:0008006" key="4">
    <source>
        <dbReference type="Google" id="ProtNLM"/>
    </source>
</evidence>
<dbReference type="OrthoDB" id="4082764at2759"/>
<dbReference type="Pfam" id="PF11124">
    <property type="entry name" value="Pho86"/>
    <property type="match status" value="1"/>
</dbReference>
<dbReference type="STRING" id="590646.G3BD68"/>
<dbReference type="GeneID" id="18250532"/>
<evidence type="ECO:0000313" key="3">
    <source>
        <dbReference type="Proteomes" id="UP000000707"/>
    </source>
</evidence>
<protein>
    <recommendedName>
        <fullName evidence="4">Inorganic phosphate transporter PHO86</fullName>
    </recommendedName>
</protein>
<sequence length="314" mass="35381">MAIQTKIDLNKPVKSAPDPKLEVVALRPEFSEAALLLYGDYFRQCQTTLTKSILWHKQVVSIGLGVVSAYLYYILADYIEVSESVGEFFSIAIHSADLKVNILFTSAVILGFIAFVGLISVMISDEFRIISENLVKKSYVEDVFGFDLVKYSKLEGDSKVLKEKKILANGSNSQVVLFQEQPIAIITLKPIYDKSNDSHLVIKVSGLSVRRVFKPLNFEQILIEWALSRSNDLLTEYLKAKKVKKTSGCKVSLLVDCYTFDTEFAKFLESNRFNKIDSTYNYNPIGEITAPLKGLLNKTFRSGRDTYGVHIIKD</sequence>
<dbReference type="EMBL" id="GL996528">
    <property type="protein sequence ID" value="EGV60253.1"/>
    <property type="molecule type" value="Genomic_DNA"/>
</dbReference>
<organism evidence="3">
    <name type="scientific">Candida tenuis (strain ATCC 10573 / BCRC 21748 / CBS 615 / JCM 9827 / NBRC 10315 / NRRL Y-1498 / VKM Y-70)</name>
    <name type="common">Yeast</name>
    <name type="synonym">Yamadazyma tenuis</name>
    <dbReference type="NCBI Taxonomy" id="590646"/>
    <lineage>
        <taxon>Eukaryota</taxon>
        <taxon>Fungi</taxon>
        <taxon>Dikarya</taxon>
        <taxon>Ascomycota</taxon>
        <taxon>Saccharomycotina</taxon>
        <taxon>Pichiomycetes</taxon>
        <taxon>Debaryomycetaceae</taxon>
        <taxon>Yamadazyma</taxon>
    </lineage>
</organism>
<gene>
    <name evidence="2" type="ORF">CANTEDRAFT_95708</name>
</gene>
<evidence type="ECO:0000256" key="1">
    <source>
        <dbReference type="SAM" id="Phobius"/>
    </source>
</evidence>
<dbReference type="KEGG" id="cten:18250532"/>